<dbReference type="Proteomes" id="UP001315967">
    <property type="component" value="Chromosome"/>
</dbReference>
<dbReference type="SUPFAM" id="SSF55729">
    <property type="entry name" value="Acyl-CoA N-acyltransferases (Nat)"/>
    <property type="match status" value="1"/>
</dbReference>
<feature type="domain" description="N-acetyltransferase" evidence="1">
    <location>
        <begin position="13"/>
        <end position="155"/>
    </location>
</feature>
<proteinExistence type="predicted"/>
<evidence type="ECO:0000259" key="1">
    <source>
        <dbReference type="Pfam" id="PF13302"/>
    </source>
</evidence>
<dbReference type="EMBL" id="CP102453">
    <property type="protein sequence ID" value="UUX35343.1"/>
    <property type="molecule type" value="Genomic_DNA"/>
</dbReference>
<dbReference type="RefSeq" id="WP_313794830.1">
    <property type="nucleotide sequence ID" value="NZ_CP102453.1"/>
</dbReference>
<dbReference type="InterPro" id="IPR016181">
    <property type="entry name" value="Acyl_CoA_acyltransferase"/>
</dbReference>
<accession>A0ABY5PA62</accession>
<dbReference type="InterPro" id="IPR000182">
    <property type="entry name" value="GNAT_dom"/>
</dbReference>
<organism evidence="2 3">
    <name type="scientific">Fundicoccus culcitae</name>
    <dbReference type="NCBI Taxonomy" id="2969821"/>
    <lineage>
        <taxon>Bacteria</taxon>
        <taxon>Bacillati</taxon>
        <taxon>Bacillota</taxon>
        <taxon>Bacilli</taxon>
        <taxon>Lactobacillales</taxon>
        <taxon>Aerococcaceae</taxon>
        <taxon>Fundicoccus</taxon>
    </lineage>
</organism>
<dbReference type="InterPro" id="IPR051531">
    <property type="entry name" value="N-acetyltransferase"/>
</dbReference>
<dbReference type="Gene3D" id="3.40.630.30">
    <property type="match status" value="1"/>
</dbReference>
<name>A0ABY5PA62_9LACT</name>
<reference evidence="2 3" key="1">
    <citation type="submission" date="2022-08" db="EMBL/GenBank/DDBJ databases">
        <title>Aerococcaceae sp. nov isolated from spoiled eye mask.</title>
        <authorList>
            <person name="Zhou G."/>
            <person name="Xie X.-B."/>
            <person name="Shi Q.-S."/>
            <person name="Wang Y.-S."/>
            <person name="Wen X."/>
            <person name="Peng H."/>
            <person name="Yang X.-J."/>
            <person name="Tao H.-B."/>
            <person name="Huang X.-M."/>
        </authorList>
    </citation>
    <scope>NUCLEOTIDE SEQUENCE [LARGE SCALE GENOMIC DNA]</scope>
    <source>
        <strain evidence="3">DM20194951</strain>
    </source>
</reference>
<dbReference type="PANTHER" id="PTHR43792">
    <property type="entry name" value="GNAT FAMILY, PUTATIVE (AFU_ORTHOLOGUE AFUA_3G00765)-RELATED-RELATED"/>
    <property type="match status" value="1"/>
</dbReference>
<evidence type="ECO:0000313" key="2">
    <source>
        <dbReference type="EMBL" id="UUX35343.1"/>
    </source>
</evidence>
<dbReference type="PANTHER" id="PTHR43792:SF1">
    <property type="entry name" value="N-ACETYLTRANSFERASE DOMAIN-CONTAINING PROTEIN"/>
    <property type="match status" value="1"/>
</dbReference>
<sequence length="187" mass="21281">MNHKGTQTLQTQRLILRPFAYADAASMFNNWASDPIVTQFLTWPPHANLEVTQHIVTDWMANYDFPDTYQWAITLIHNPAEVFGSIGVVNQDELKQEAEIGYVLSRQLWNQGYITEAFEEVLRYLFEVVGFNRVEALHDVANGASGRVMQKVGLRFEGISRQGGFNNRGIVDQATYAIIKADLERSE</sequence>
<gene>
    <name evidence="2" type="ORF">NRE15_06775</name>
</gene>
<dbReference type="Pfam" id="PF13302">
    <property type="entry name" value="Acetyltransf_3"/>
    <property type="match status" value="1"/>
</dbReference>
<keyword evidence="3" id="KW-1185">Reference proteome</keyword>
<evidence type="ECO:0000313" key="3">
    <source>
        <dbReference type="Proteomes" id="UP001315967"/>
    </source>
</evidence>
<protein>
    <submittedName>
        <fullName evidence="2">GNAT family N-acetyltransferase</fullName>
    </submittedName>
</protein>